<dbReference type="InterPro" id="IPR036554">
    <property type="entry name" value="GHMP_kinase_C_sf"/>
</dbReference>
<dbReference type="Pfam" id="PF00288">
    <property type="entry name" value="GHMP_kinases_N"/>
    <property type="match status" value="1"/>
</dbReference>
<dbReference type="PANTHER" id="PTHR43290">
    <property type="entry name" value="MEVALONATE KINASE"/>
    <property type="match status" value="1"/>
</dbReference>
<dbReference type="PRINTS" id="PR00473">
    <property type="entry name" value="GALCTOKINASE"/>
</dbReference>
<feature type="domain" description="GHMP kinase N-terminal" evidence="11">
    <location>
        <begin position="79"/>
        <end position="163"/>
    </location>
</feature>
<reference evidence="15" key="1">
    <citation type="submission" date="2017-09" db="EMBL/GenBank/DDBJ databases">
        <title>Metaegenomics of thermophilic ammonia-oxidizing enrichment culture.</title>
        <authorList>
            <person name="Kato S."/>
            <person name="Suzuki K."/>
        </authorList>
    </citation>
    <scope>NUCLEOTIDE SEQUENCE [LARGE SCALE GENOMIC DNA]</scope>
</reference>
<dbReference type="GO" id="GO:0006012">
    <property type="term" value="P:galactose metabolic process"/>
    <property type="evidence" value="ECO:0007669"/>
    <property type="project" value="UniProtKB-KW"/>
</dbReference>
<dbReference type="Gene3D" id="3.30.70.890">
    <property type="entry name" value="GHMP kinase, C-terminal domain"/>
    <property type="match status" value="1"/>
</dbReference>
<dbReference type="SUPFAM" id="SSF54211">
    <property type="entry name" value="Ribosomal protein S5 domain 2-like"/>
    <property type="match status" value="1"/>
</dbReference>
<keyword evidence="9" id="KW-0119">Carbohydrate metabolism</keyword>
<dbReference type="AlphaFoldDB" id="A0A2H5XDP6"/>
<protein>
    <submittedName>
        <fullName evidence="14">Galactokinase</fullName>
        <ecNumber evidence="14">2.7.1.6</ecNumber>
    </submittedName>
</protein>
<dbReference type="GO" id="GO:0004496">
    <property type="term" value="F:mevalonate kinase activity"/>
    <property type="evidence" value="ECO:0007669"/>
    <property type="project" value="InterPro"/>
</dbReference>
<evidence type="ECO:0000256" key="10">
    <source>
        <dbReference type="ARBA" id="ARBA00029438"/>
    </source>
</evidence>
<evidence type="ECO:0000313" key="15">
    <source>
        <dbReference type="Proteomes" id="UP000236173"/>
    </source>
</evidence>
<dbReference type="PIRSF" id="PIRSF000530">
    <property type="entry name" value="Galactokinase"/>
    <property type="match status" value="1"/>
</dbReference>
<evidence type="ECO:0000256" key="3">
    <source>
        <dbReference type="ARBA" id="ARBA00022679"/>
    </source>
</evidence>
<sequence>MAWRVRAPGRLCLFGEHQDYLGLPVIAVAIDLCITMDAAKRDDRCVLVHMPDIGATETLDADAPIVYERPRQYLRSGLKVVRDLGYRLPHGLTVTVRGDIPINAGTASSSAFVVAWLKLLLTVCRAKEADDPETLARLGHKAEVLEFGEPGGMMDHFAASLGGLICVDTRPPFSAERLPAQLDGFVLGDTLERKQTLEVLRQTKEQALQAFRQIQKLHPDFDLRETGAEKALEYAEELDEPFRTKAVAHIYDRELCREAYKMLSRGEVNPERLGEMLTEHHRWLQALGVSTPKLDALVDIALKAGALGAKLNGSGGGGCLFAYAPGKQNEVAQAIERAGGKAFIVAVSEGAKAEWKCEQEGGATLWGERV</sequence>
<keyword evidence="1" id="KW-0963">Cytoplasm</keyword>
<dbReference type="EC" id="2.7.1.6" evidence="14"/>
<comment type="caution">
    <text evidence="14">The sequence shown here is derived from an EMBL/GenBank/DDBJ whole genome shotgun (WGS) entry which is preliminary data.</text>
</comment>
<proteinExistence type="predicted"/>
<dbReference type="InterPro" id="IPR006206">
    <property type="entry name" value="Mevalonate/galactokinase"/>
</dbReference>
<dbReference type="InterPro" id="IPR006205">
    <property type="entry name" value="Mev_gal_kin"/>
</dbReference>
<dbReference type="GO" id="GO:0005524">
    <property type="term" value="F:ATP binding"/>
    <property type="evidence" value="ECO:0007669"/>
    <property type="project" value="UniProtKB-KW"/>
</dbReference>
<dbReference type="SUPFAM" id="SSF55060">
    <property type="entry name" value="GHMP Kinase, C-terminal domain"/>
    <property type="match status" value="1"/>
</dbReference>
<dbReference type="GO" id="GO:0019287">
    <property type="term" value="P:isopentenyl diphosphate biosynthetic process, mevalonate pathway"/>
    <property type="evidence" value="ECO:0007669"/>
    <property type="project" value="UniProtKB-UniPathway"/>
</dbReference>
<keyword evidence="2" id="KW-0444">Lipid biosynthesis</keyword>
<evidence type="ECO:0000259" key="11">
    <source>
        <dbReference type="Pfam" id="PF00288"/>
    </source>
</evidence>
<evidence type="ECO:0000256" key="1">
    <source>
        <dbReference type="ARBA" id="ARBA00022490"/>
    </source>
</evidence>
<keyword evidence="9" id="KW-0299">Galactose metabolism</keyword>
<dbReference type="InterPro" id="IPR020568">
    <property type="entry name" value="Ribosomal_Su5_D2-typ_SF"/>
</dbReference>
<dbReference type="UniPathway" id="UPA00057">
    <property type="reaction ID" value="UER00098"/>
</dbReference>
<evidence type="ECO:0000259" key="13">
    <source>
        <dbReference type="Pfam" id="PF10509"/>
    </source>
</evidence>
<dbReference type="Proteomes" id="UP000236173">
    <property type="component" value="Unassembled WGS sequence"/>
</dbReference>
<accession>A0A2H5XDP6</accession>
<evidence type="ECO:0000256" key="7">
    <source>
        <dbReference type="ARBA" id="ARBA00022842"/>
    </source>
</evidence>
<dbReference type="InterPro" id="IPR006204">
    <property type="entry name" value="GHMP_kinase_N_dom"/>
</dbReference>
<keyword evidence="5 14" id="KW-0418">Kinase</keyword>
<dbReference type="PRINTS" id="PR00959">
    <property type="entry name" value="MEVGALKINASE"/>
</dbReference>
<feature type="domain" description="Galactokinase N-terminal" evidence="13">
    <location>
        <begin position="5"/>
        <end position="36"/>
    </location>
</feature>
<evidence type="ECO:0000256" key="2">
    <source>
        <dbReference type="ARBA" id="ARBA00022516"/>
    </source>
</evidence>
<dbReference type="Pfam" id="PF10509">
    <property type="entry name" value="GalKase_gal_bdg"/>
    <property type="match status" value="1"/>
</dbReference>
<keyword evidence="7" id="KW-0460">Magnesium</keyword>
<evidence type="ECO:0000256" key="5">
    <source>
        <dbReference type="ARBA" id="ARBA00022777"/>
    </source>
</evidence>
<name>A0A2H5XDP6_9BACT</name>
<dbReference type="InterPro" id="IPR013750">
    <property type="entry name" value="GHMP_kinase_C_dom"/>
</dbReference>
<evidence type="ECO:0000259" key="12">
    <source>
        <dbReference type="Pfam" id="PF08544"/>
    </source>
</evidence>
<keyword evidence="6" id="KW-0067">ATP-binding</keyword>
<keyword evidence="4" id="KW-0547">Nucleotide-binding</keyword>
<comment type="pathway">
    <text evidence="10">Isoprenoid biosynthesis; isopentenyl diphosphate biosynthesis via mevalonate pathway; isopentenyl diphosphate from (R)-mevalonate: step 1/3.</text>
</comment>
<dbReference type="GO" id="GO:0004335">
    <property type="term" value="F:galactokinase activity"/>
    <property type="evidence" value="ECO:0007669"/>
    <property type="project" value="UniProtKB-EC"/>
</dbReference>
<dbReference type="EMBL" id="BEHT01000024">
    <property type="protein sequence ID" value="GBC99294.1"/>
    <property type="molecule type" value="Genomic_DNA"/>
</dbReference>
<dbReference type="Gene3D" id="3.30.230.10">
    <property type="match status" value="1"/>
</dbReference>
<keyword evidence="8" id="KW-0443">Lipid metabolism</keyword>
<gene>
    <name evidence="14" type="primary">galK_3</name>
    <name evidence="14" type="ORF">HRbin17_01816</name>
</gene>
<evidence type="ECO:0000256" key="9">
    <source>
        <dbReference type="ARBA" id="ARBA00023144"/>
    </source>
</evidence>
<dbReference type="InterPro" id="IPR014721">
    <property type="entry name" value="Ribsml_uS5_D2-typ_fold_subgr"/>
</dbReference>
<evidence type="ECO:0000256" key="6">
    <source>
        <dbReference type="ARBA" id="ARBA00022840"/>
    </source>
</evidence>
<evidence type="ECO:0000256" key="4">
    <source>
        <dbReference type="ARBA" id="ARBA00022741"/>
    </source>
</evidence>
<dbReference type="GO" id="GO:0005829">
    <property type="term" value="C:cytosol"/>
    <property type="evidence" value="ECO:0007669"/>
    <property type="project" value="TreeGrafter"/>
</dbReference>
<dbReference type="Pfam" id="PF08544">
    <property type="entry name" value="GHMP_kinases_C"/>
    <property type="match status" value="1"/>
</dbReference>
<dbReference type="PANTHER" id="PTHR43290:SF2">
    <property type="entry name" value="MEVALONATE KINASE"/>
    <property type="match status" value="1"/>
</dbReference>
<dbReference type="InterPro" id="IPR000705">
    <property type="entry name" value="Galactokinase"/>
</dbReference>
<keyword evidence="3 14" id="KW-0808">Transferase</keyword>
<evidence type="ECO:0000256" key="8">
    <source>
        <dbReference type="ARBA" id="ARBA00023098"/>
    </source>
</evidence>
<feature type="domain" description="GHMP kinase C-terminal" evidence="12">
    <location>
        <begin position="270"/>
        <end position="338"/>
    </location>
</feature>
<dbReference type="InterPro" id="IPR019539">
    <property type="entry name" value="GalKase_N"/>
</dbReference>
<organism evidence="14 15">
    <name type="scientific">Candidatus Fervidibacter japonicus</name>
    <dbReference type="NCBI Taxonomy" id="2035412"/>
    <lineage>
        <taxon>Bacteria</taxon>
        <taxon>Candidatus Fervidibacterota</taxon>
        <taxon>Candidatus Fervidibacter</taxon>
    </lineage>
</organism>
<evidence type="ECO:0000313" key="14">
    <source>
        <dbReference type="EMBL" id="GBC99294.1"/>
    </source>
</evidence>